<feature type="transmembrane region" description="Helical" evidence="1">
    <location>
        <begin position="90"/>
        <end position="108"/>
    </location>
</feature>
<dbReference type="AlphaFoldDB" id="A0A7Y0LF27"/>
<dbReference type="GO" id="GO:0005886">
    <property type="term" value="C:plasma membrane"/>
    <property type="evidence" value="ECO:0007669"/>
    <property type="project" value="TreeGrafter"/>
</dbReference>
<protein>
    <submittedName>
        <fullName evidence="2">DUF417 family protein</fullName>
    </submittedName>
</protein>
<evidence type="ECO:0000313" key="2">
    <source>
        <dbReference type="EMBL" id="NMP33113.1"/>
    </source>
</evidence>
<feature type="transmembrane region" description="Helical" evidence="1">
    <location>
        <begin position="24"/>
        <end position="42"/>
    </location>
</feature>
<gene>
    <name evidence="2" type="ORF">HII17_16260</name>
</gene>
<dbReference type="GO" id="GO:1901530">
    <property type="term" value="P:response to hypochlorite"/>
    <property type="evidence" value="ECO:0007669"/>
    <property type="project" value="TreeGrafter"/>
</dbReference>
<comment type="caution">
    <text evidence="2">The sequence shown here is derived from an EMBL/GenBank/DDBJ whole genome shotgun (WGS) entry which is preliminary data.</text>
</comment>
<evidence type="ECO:0000313" key="3">
    <source>
        <dbReference type="Proteomes" id="UP000568664"/>
    </source>
</evidence>
<keyword evidence="1" id="KW-0472">Membrane</keyword>
<sequence>MGHHGHIELTTNFYGITDLASKSVFNFIAAFGFIAIAVLSLLSTNNVKFRSMLGAVIIVVSVIPLLALFSSAMWIDSLGGFPAIGSGQGVIKYMALLAIGIVLVAPQLSSNTQKWISVVPVIIVLLWIGGMKFTLLEAKGIEDLVVSSPFMSWMYSIWDVQTTSNLIGIYDLVAVALLVIAMFNHRFMLPAILMSGAVFVTTQSFLFSWDAALNESSILSTGGHFLIKDLWYVINLFVIWHLTKDRQNVELN</sequence>
<keyword evidence="3" id="KW-1185">Reference proteome</keyword>
<feature type="transmembrane region" description="Helical" evidence="1">
    <location>
        <begin position="115"/>
        <end position="135"/>
    </location>
</feature>
<feature type="transmembrane region" description="Helical" evidence="1">
    <location>
        <begin position="54"/>
        <end position="75"/>
    </location>
</feature>
<evidence type="ECO:0000256" key="1">
    <source>
        <dbReference type="SAM" id="Phobius"/>
    </source>
</evidence>
<dbReference type="Proteomes" id="UP000568664">
    <property type="component" value="Unassembled WGS sequence"/>
</dbReference>
<keyword evidence="1" id="KW-1133">Transmembrane helix</keyword>
<reference evidence="2 3" key="1">
    <citation type="submission" date="2020-04" db="EMBL/GenBank/DDBJ databases">
        <title>Thalassotalea sp. M1531, isolated from the surface of marine red alga.</title>
        <authorList>
            <person name="Pang L."/>
            <person name="Lu D.-C."/>
        </authorList>
    </citation>
    <scope>NUCLEOTIDE SEQUENCE [LARGE SCALE GENOMIC DNA]</scope>
    <source>
        <strain evidence="2 3">M1531</strain>
    </source>
</reference>
<organism evidence="2 3">
    <name type="scientific">Thalassotalea algicola</name>
    <dbReference type="NCBI Taxonomy" id="2716224"/>
    <lineage>
        <taxon>Bacteria</taxon>
        <taxon>Pseudomonadati</taxon>
        <taxon>Pseudomonadota</taxon>
        <taxon>Gammaproteobacteria</taxon>
        <taxon>Alteromonadales</taxon>
        <taxon>Colwelliaceae</taxon>
        <taxon>Thalassotalea</taxon>
    </lineage>
</organism>
<feature type="transmembrane region" description="Helical" evidence="1">
    <location>
        <begin position="187"/>
        <end position="205"/>
    </location>
</feature>
<proteinExistence type="predicted"/>
<dbReference type="PANTHER" id="PTHR40106">
    <property type="entry name" value="INNER MEMBRANE PROTEIN RCLC"/>
    <property type="match status" value="1"/>
</dbReference>
<keyword evidence="1" id="KW-0812">Transmembrane</keyword>
<dbReference type="EMBL" id="JABBXH010000006">
    <property type="protein sequence ID" value="NMP33113.1"/>
    <property type="molecule type" value="Genomic_DNA"/>
</dbReference>
<accession>A0A7Y0LF27</accession>
<feature type="transmembrane region" description="Helical" evidence="1">
    <location>
        <begin position="155"/>
        <end position="180"/>
    </location>
</feature>
<dbReference type="InterPro" id="IPR007339">
    <property type="entry name" value="RclC-like"/>
</dbReference>
<dbReference type="PANTHER" id="PTHR40106:SF1">
    <property type="entry name" value="INNER MEMBRANE PROTEIN RCLC"/>
    <property type="match status" value="1"/>
</dbReference>
<dbReference type="Pfam" id="PF04224">
    <property type="entry name" value="DUF417"/>
    <property type="match status" value="1"/>
</dbReference>
<feature type="transmembrane region" description="Helical" evidence="1">
    <location>
        <begin position="225"/>
        <end position="243"/>
    </location>
</feature>
<name>A0A7Y0LF27_9GAMM</name>